<sequence>MTSGQSSSNSNSPQKSSCSTAFQWPVPTTTCTDISVKEIIEKYQSNNNDLLKHALMAKSEEDKKLTAQVVLKTEQARLYLRQMDIELIKKQSILVAKQPSLYPVYSPPHQQQQQQQQQQTYAYYSLAPVQQQVLARITGSSSATEHHHPPHTSIPQLQQQQQQHQQHQQHQQQQSSREYGYYNHPPPSPVVYPHSAHPLCPPDTRLNPPPPRHYQSQTHLLPTPPSQQPTTPISPGSGGGGASTNDDFKSRKRSHASILYEEDKLSHNKVMEALKAKIQRGNGSPLATTAPSSAFRPHVDKRQRTLPKPTITTEVPPVLTHPHQQQQHHHHHHHTPPPSTPSPRSAKPILPPIDTNVGRIPTKNLPSHPPPPLSPMKTSSPPHAAISSIRSSHVYNNDSNSNNSQHYHHNTSSTPNLSIHNSTNDTLTSVSDHQK</sequence>
<evidence type="ECO:0000313" key="3">
    <source>
        <dbReference type="Proteomes" id="UP000650833"/>
    </source>
</evidence>
<feature type="region of interest" description="Disordered" evidence="1">
    <location>
        <begin position="278"/>
        <end position="435"/>
    </location>
</feature>
<name>A0A8H7QE85_9FUNG</name>
<dbReference type="AlphaFoldDB" id="A0A8H7QE85"/>
<protein>
    <submittedName>
        <fullName evidence="2">Uncharacterized protein</fullName>
    </submittedName>
</protein>
<evidence type="ECO:0000313" key="2">
    <source>
        <dbReference type="EMBL" id="KAG2190781.1"/>
    </source>
</evidence>
<accession>A0A8H7QE85</accession>
<organism evidence="2 3">
    <name type="scientific">Mucor plumbeus</name>
    <dbReference type="NCBI Taxonomy" id="97098"/>
    <lineage>
        <taxon>Eukaryota</taxon>
        <taxon>Fungi</taxon>
        <taxon>Fungi incertae sedis</taxon>
        <taxon>Mucoromycota</taxon>
        <taxon>Mucoromycotina</taxon>
        <taxon>Mucoromycetes</taxon>
        <taxon>Mucorales</taxon>
        <taxon>Mucorineae</taxon>
        <taxon>Mucoraceae</taxon>
        <taxon>Mucor</taxon>
    </lineage>
</organism>
<feature type="compositionally biased region" description="Low complexity" evidence="1">
    <location>
        <begin position="191"/>
        <end position="206"/>
    </location>
</feature>
<keyword evidence="3" id="KW-1185">Reference proteome</keyword>
<dbReference type="Proteomes" id="UP000650833">
    <property type="component" value="Unassembled WGS sequence"/>
</dbReference>
<feature type="compositionally biased region" description="Low complexity" evidence="1">
    <location>
        <begin position="158"/>
        <end position="174"/>
    </location>
</feature>
<feature type="compositionally biased region" description="Basic residues" evidence="1">
    <location>
        <begin position="326"/>
        <end position="335"/>
    </location>
</feature>
<dbReference type="EMBL" id="JAEPRC010000906">
    <property type="protein sequence ID" value="KAG2190781.1"/>
    <property type="molecule type" value="Genomic_DNA"/>
</dbReference>
<feature type="compositionally biased region" description="Low complexity" evidence="1">
    <location>
        <begin position="1"/>
        <end position="19"/>
    </location>
</feature>
<feature type="region of interest" description="Disordered" evidence="1">
    <location>
        <begin position="1"/>
        <end position="20"/>
    </location>
</feature>
<feature type="compositionally biased region" description="Low complexity" evidence="1">
    <location>
        <begin position="391"/>
        <end position="413"/>
    </location>
</feature>
<feature type="region of interest" description="Disordered" evidence="1">
    <location>
        <begin position="138"/>
        <end position="254"/>
    </location>
</feature>
<proteinExistence type="predicted"/>
<comment type="caution">
    <text evidence="2">The sequence shown here is derived from an EMBL/GenBank/DDBJ whole genome shotgun (WGS) entry which is preliminary data.</text>
</comment>
<evidence type="ECO:0000256" key="1">
    <source>
        <dbReference type="SAM" id="MobiDB-lite"/>
    </source>
</evidence>
<feature type="compositionally biased region" description="Polar residues" evidence="1">
    <location>
        <begin position="414"/>
        <end position="435"/>
    </location>
</feature>
<feature type="compositionally biased region" description="Polar residues" evidence="1">
    <location>
        <begin position="281"/>
        <end position="292"/>
    </location>
</feature>
<dbReference type="OrthoDB" id="2272836at2759"/>
<reference evidence="2" key="1">
    <citation type="submission" date="2020-12" db="EMBL/GenBank/DDBJ databases">
        <title>Metabolic potential, ecology and presence of endohyphal bacteria is reflected in genomic diversity of Mucoromycotina.</title>
        <authorList>
            <person name="Muszewska A."/>
            <person name="Okrasinska A."/>
            <person name="Steczkiewicz K."/>
            <person name="Drgas O."/>
            <person name="Orlowska M."/>
            <person name="Perlinska-Lenart U."/>
            <person name="Aleksandrzak-Piekarczyk T."/>
            <person name="Szatraj K."/>
            <person name="Zielenkiewicz U."/>
            <person name="Pilsyk S."/>
            <person name="Malc E."/>
            <person name="Mieczkowski P."/>
            <person name="Kruszewska J.S."/>
            <person name="Biernat P."/>
            <person name="Pawlowska J."/>
        </authorList>
    </citation>
    <scope>NUCLEOTIDE SEQUENCE</scope>
    <source>
        <strain evidence="2">CBS 226.32</strain>
    </source>
</reference>
<gene>
    <name evidence="2" type="ORF">INT46_001821</name>
</gene>